<dbReference type="InterPro" id="IPR049900">
    <property type="entry name" value="PKS_mFAS_DH"/>
</dbReference>
<dbReference type="GO" id="GO:0031177">
    <property type="term" value="F:phosphopantetheine binding"/>
    <property type="evidence" value="ECO:0007669"/>
    <property type="project" value="InterPro"/>
</dbReference>
<feature type="compositionally biased region" description="Basic and acidic residues" evidence="8">
    <location>
        <begin position="1301"/>
        <end position="1310"/>
    </location>
</feature>
<dbReference type="SUPFAM" id="SSF51735">
    <property type="entry name" value="NAD(P)-binding Rossmann-fold domains"/>
    <property type="match status" value="4"/>
</dbReference>
<dbReference type="SUPFAM" id="SSF55048">
    <property type="entry name" value="Probable ACP-binding domain of malonyl-CoA ACP transacylase"/>
    <property type="match status" value="2"/>
</dbReference>
<dbReference type="Gene3D" id="3.40.366.10">
    <property type="entry name" value="Malonyl-Coenzyme A Acyl Carrier Protein, domain 2"/>
    <property type="match status" value="2"/>
</dbReference>
<dbReference type="InterPro" id="IPR020843">
    <property type="entry name" value="ER"/>
</dbReference>
<feature type="active site" description="Proton donor; for dehydratase activity" evidence="7">
    <location>
        <position position="3207"/>
    </location>
</feature>
<evidence type="ECO:0000259" key="10">
    <source>
        <dbReference type="PROSITE" id="PS52004"/>
    </source>
</evidence>
<dbReference type="InterPro" id="IPR014031">
    <property type="entry name" value="Ketoacyl_synth_C"/>
</dbReference>
<dbReference type="Gene3D" id="1.10.1200.10">
    <property type="entry name" value="ACP-like"/>
    <property type="match status" value="2"/>
</dbReference>
<evidence type="ECO:0000256" key="6">
    <source>
        <dbReference type="ARBA" id="ARBA00023315"/>
    </source>
</evidence>
<dbReference type="InterPro" id="IPR049552">
    <property type="entry name" value="PKS_DH_N"/>
</dbReference>
<dbReference type="InterPro" id="IPR001227">
    <property type="entry name" value="Ac_transferase_dom_sf"/>
</dbReference>
<dbReference type="CDD" id="cd05195">
    <property type="entry name" value="enoyl_red"/>
    <property type="match status" value="1"/>
</dbReference>
<dbReference type="SMART" id="SM00827">
    <property type="entry name" value="PKS_AT"/>
    <property type="match status" value="2"/>
</dbReference>
<feature type="region of interest" description="Disordered" evidence="8">
    <location>
        <begin position="3312"/>
        <end position="3343"/>
    </location>
</feature>
<feature type="region of interest" description="N-terminal hotdog fold" evidence="7">
    <location>
        <begin position="969"/>
        <end position="1099"/>
    </location>
</feature>
<dbReference type="InterPro" id="IPR013968">
    <property type="entry name" value="PKS_KR"/>
</dbReference>
<sequence>MAARLRHEVEKLGLRGITNETGVRVLVDCLRGGDLPVPVLCQAFRWKKYSEQFDVMPRLFEYVELDVTTPAALRQLYSSMTPDQLKEHVTKVVVDTARQVLGATEVPPLDSPLQELGIDSLGAVELRNGLAQRLGVKLSATTLFDYPTIGAIINYIQEQISGNITPGTSEIATSAMPAVVQTQGLAIIGASCRLPGRSENPAALWEMLLRGKDCVCEIPLTRFDVDLFYDAEIDAKGKMYVRKAAFVENAEMFDNTFFNLSAAEVNYMDPQQRMALEVAYDAFYSAGYSRDTLLGKSMGVWIGCCNSDWHFLEQQSDPFKSSSYSGPGGSGCLVSNRVSYVFGINGPSMTIDTACSSSLVAMDSAFQGIRLGYCSGALVAGINLMLSPQLFLAFCKARMLSPECRCATFDAAANGYVRGEGAGAVVLKPVQEAEAQGQRILAVLKGTAVSHNGRSASLTAPFGPMQQECMKLALRHSDVNPRDVRYIESHGTGTSLGDPIEMGAIRAVYGANRTESNPLIVGALKSYIGHLEGGAGIANVLKVLVCLGKRSVPPNLHYTTPNPFMDIEGFPLVLPTSVIPLEPAMNKAKILAGTSSFGFGGANAHVVLEEYIPTGGAVPTFHKDGKRKIAFFFTGQGSQYPNMAKELYEQEPVFRAALEECNQVLAEWLPYQLVEAMYPLAGKPEGPSLQEQALYAQPAIFALEYSLLCVAKSRGLEPDLVLGHSIGEYAAAVAGGIMNLKDALCLIVERGKIMQGIDPRGGVMVACRCSQEDAQRAIDGLGNSAKTVEVSVINGPRSIVLSGQEAEVLQVVGALGVGEKYKRLNTTHAFHCSLVSDAVEPMKNALQGIELTEPTVTFVSTALGTRATTEVCTAEYWAHQITRPVQYMQALQTAIECGTSIIVEIGPRPTLITMAQQSVKTSDVLCVSLLDPKASDMQQVSESIGAVFSSHERQHEWKRQAFPWFRLTTPLVDKVQSESAGHATAKTILDSHVLDLLQDHVVNQQPIMPGAAFLEIMSSAAFMHLDGKIPSTATVLTDVEFDRPMSLLDPESTQMGRETSLAVLVTLNKEEVQVKSHVEEEDEAVIHCRSSVRVAPAASVFDITEGWDFLEAAKKRIQEAVPVEELYRVMALCGLQYKKRFQTIREAYRTASECICKLQLQGPLLPFESLFRFHPALMDGALQSASLLLDSMQSTRPMVPVGIRKATMVRLPPDIPVWCHCTLKKKDASSAVLDITIYGGKGRPYAALQDLSVRVVDLTQRASIPRNFLWDVKWRLRFPEGDEAAVDTTKTEGESASCSENRGEQDDIETRTTSPQSDPPPTRSLPILLVRCPSTFMEEVKGKCTAFPFHVASAEEVQGSLATRGSESKVMNAIVYMGSLDTTVSEVDCIADCILIAKALAQTPAHVEIPPTFILTAGQIQAVEDDVVVSPTHAGVWGFCRSARLEVENTIGRPVQLGCLDVSPEIAAEPASLASIITQVVRSASSAPSEVELCVRKGKQYVPRLTKSPVECRGSLELYMGNRGALSMLKLRPLPAACRMAPPEGCVEIRIRAVGLNFRDVLNVMGLYPGDPGLPGADCAGTIVRVGAGVTRFHVGENVYGIAPGCLRSFAITSAELVRRMPANYAFEEAAALPVVAATVEYSLGDLAKVKAGDRVLIHAVTGGVGIAAIQHCQRVGAIIYGTCSGGRKADYAKTLGVQYITTSRDASVFAKAMREFLGPEGHIDVVLNTLIDEYIPESLKLLGPNGRFMELGKRGIWTHEQMKEARPDVLYETIAVDTMMEEDPVWFGGMLDRIRERVESGQLSSLPLKVFDMEDPVEGGVAAFRYLQRAQHIGKVVVKFPSAIEPVEDGAIVITGGLGALGLVVAGWLAEEGARNIVLIARREAPPPFDSVPEWNWLSNINCKVSFFSCDVSNYEDVRSVFKKIQKTVAPIKGVFHAAGALADSLLDSQSLEGLRRVYAGKVFGAWNIHRVCEEQGIDKDLRFFVLFSSITSLVGNVAQANYASANACLDALAQWRRRRGLCCQSIQWGPWIEQGMAVEMRQQLARNGMKGITNELGFRTLHDVLLHPECPPVLACQAFKWRAFFIRYASVPPLFEGVSQDATDLPESSAMTMKHLSTAERREFIKAQVAAAARQVLGSSAPPSFDKPLQDLGVDSLGAVEFRNLLSKKLGMKLSATTLFDYPTLNAITEYVIEVTGESTKSPADGDAAFPLGNSNAAHDGLAVVSVACRFPGRSDSMEALWQMLLNRTDCMMDIPLSRWNVHEMYSDDFDLPGKAYVKRAAFIDNVEYFDNTLFNITPAEVNAMDPQQRILLEVSYESFVSAGYTKESLHNANIGVFVGVCNHDWVYLMSDGTISPYSGTGSAGCIIANRSSYVYGLKGPSVAVDTACSSSLVAVDVAFEKVMRGDCQSALVAGANLMLTPHLFIAFCKARMLSPEGKCKTFDAGADGYARGEGVAAAMLVPLSEAQESKMEVLAVVRSTACNHVGRSASLMAPNGPSQAEVIRTAIARASIKPGDVAFVEAHGTGTALGDPIEVHALKSVFAHGRPKDMPLVLGALKTNIGHLEGSSGIAGLIKAVLVLQNKTAPPNIHFKKLNEHINVSEFPVKFPSDAVQLTASGPAKRLFAGVSSFGFGGANAHVILEEVAANLRAVKRPVSRQKICFMFTGQGSQYVNMGKVLHEENEVFRASLLKVSTIVEDLLGISITDILYPSPQKESEAQKLLESSTISQLALFSFEYALAELWMSRNVFPDMVLGHSLGEFVAACVAGVFKLEDALRLVANRATIMNETPAMDGVMAAVRETEEESQKAIDAFYGDKEKRTSVAVVNGLKSVVLAGPRKDVSAILEQMHVSSRAKYLPVSHAFHSPLMQPSCEPFRKVVEQVHLHAPHIEMVSTVTGQMCDEELTQPNYWVDHIVTQVKFCQAIQQCVASGATLLVEIGPRPILTSMGRGCLKDHSGSTLQWINMVDTEGVKLHTIDAVAAAAARDATPTSVLFNRKYFPWKDICHPLLGRKIIGEDNRVDFVGGLSEEAEALFLDHVVKAQPMLPATSMLELMAVASREVLDKGAAAAPPCLSQLVFERPLIFQKGVKVSISVSVDAHGQVRLMSTAEADEGEQRLHAHAQILKSAIVELPDIDTRALLEACPDEVDMATAYAEFQKVGLSYGPRFRTMKRAFKGKNTVVGLVQAVSPKNFERGFRIHPAVMDGALQLSAILLSEGRRRAMIPFSFESVTLLSASADKEIWSKVTLLSRTPTAATVDVQLFTSDGKVIADFGGVTFRQLDIEPSAAVPRDLLWSVEWIASCKLDAKTPAETESTSLGPPSSSDNSEAHRHAVSGSEQGALIDAQRESLEPLSTETYTIAEEPARPAVVFIDCTGDHAALRGTFSESEETTVVWISKPTAEDLTNVLVHPVAASPVAAEKMIIVLAFAEKSSTPQSMILSVLDILKVLAAQKTDACYPVWILTCGAQGPISDCVHPQNAGLWGLARSARLEVDSNGGSHFIGCADVAPGISLSRTVSELGRQHRLHPEESEMLIRPSDSDSDLQVLFPRLTRSPLVVRGSLELYMPDRGAVTNLCLRPQAPVQSCTLEAHQCRIRVRAVGLNFRDVLNVMDACPKHVRLKKRLHYR</sequence>
<feature type="region of interest" description="N-terminal hotdog fold" evidence="7">
    <location>
        <begin position="3009"/>
        <end position="3133"/>
    </location>
</feature>
<evidence type="ECO:0000256" key="2">
    <source>
        <dbReference type="ARBA" id="ARBA00022553"/>
    </source>
</evidence>
<dbReference type="InterPro" id="IPR011032">
    <property type="entry name" value="GroES-like_sf"/>
</dbReference>
<proteinExistence type="predicted"/>
<feature type="region of interest" description="C-terminal hotdog fold" evidence="7">
    <location>
        <begin position="3147"/>
        <end position="3289"/>
    </location>
</feature>
<name>A0A1D3D6F2_9EIME</name>
<dbReference type="PANTHER" id="PTHR43775:SF37">
    <property type="entry name" value="SI:DKEY-61P9.11"/>
    <property type="match status" value="1"/>
</dbReference>
<protein>
    <submittedName>
        <fullName evidence="12">Equisetin related protein</fullName>
    </submittedName>
</protein>
<feature type="active site" description="Proton acceptor; for dehydratase activity" evidence="7">
    <location>
        <position position="1000"/>
    </location>
</feature>
<dbReference type="InterPro" id="IPR018201">
    <property type="entry name" value="Ketoacyl_synth_AS"/>
</dbReference>
<keyword evidence="4" id="KW-0521">NADP</keyword>
<feature type="domain" description="PKS/mFAS DH" evidence="11">
    <location>
        <begin position="3009"/>
        <end position="3289"/>
    </location>
</feature>
<keyword evidence="1" id="KW-0596">Phosphopantetheine</keyword>
<dbReference type="SUPFAM" id="SSF52151">
    <property type="entry name" value="FabD/lysophospholipase-like"/>
    <property type="match status" value="2"/>
</dbReference>
<dbReference type="Pfam" id="PF02801">
    <property type="entry name" value="Ketoacyl-synt_C"/>
    <property type="match status" value="2"/>
</dbReference>
<dbReference type="SUPFAM" id="SSF47336">
    <property type="entry name" value="ACP-like"/>
    <property type="match status" value="2"/>
</dbReference>
<dbReference type="SUPFAM" id="SSF53901">
    <property type="entry name" value="Thiolase-like"/>
    <property type="match status" value="2"/>
</dbReference>
<feature type="active site" description="Proton acceptor; for dehydratase activity" evidence="7">
    <location>
        <position position="3040"/>
    </location>
</feature>
<evidence type="ECO:0000256" key="3">
    <source>
        <dbReference type="ARBA" id="ARBA00022679"/>
    </source>
</evidence>
<dbReference type="SUPFAM" id="SSF50129">
    <property type="entry name" value="GroES-like"/>
    <property type="match status" value="1"/>
</dbReference>
<feature type="active site" description="Proton donor; for dehydratase activity" evidence="7">
    <location>
        <position position="1179"/>
    </location>
</feature>
<dbReference type="PROSITE" id="PS52004">
    <property type="entry name" value="KS3_2"/>
    <property type="match status" value="2"/>
</dbReference>
<comment type="caution">
    <text evidence="12">The sequence shown here is derived from an EMBL/GenBank/DDBJ whole genome shotgun (WGS) entry which is preliminary data.</text>
</comment>
<keyword evidence="13" id="KW-1185">Reference proteome</keyword>
<feature type="domain" description="Ketosynthase family 3 (KS3)" evidence="10">
    <location>
        <begin position="2221"/>
        <end position="2646"/>
    </location>
</feature>
<dbReference type="Pfam" id="PF00550">
    <property type="entry name" value="PP-binding"/>
    <property type="match status" value="2"/>
</dbReference>
<dbReference type="Gene3D" id="3.90.180.10">
    <property type="entry name" value="Medium-chain alcohol dehydrogenases, catalytic domain"/>
    <property type="match status" value="2"/>
</dbReference>
<keyword evidence="5" id="KW-0511">Multifunctional enzyme</keyword>
<feature type="region of interest" description="C-terminal hotdog fold" evidence="7">
    <location>
        <begin position="1118"/>
        <end position="1262"/>
    </location>
</feature>
<dbReference type="InterPro" id="IPR042104">
    <property type="entry name" value="PKS_dehydratase_sf"/>
</dbReference>
<dbReference type="PROSITE" id="PS00606">
    <property type="entry name" value="KS3_1"/>
    <property type="match status" value="2"/>
</dbReference>
<evidence type="ECO:0000256" key="8">
    <source>
        <dbReference type="SAM" id="MobiDB-lite"/>
    </source>
</evidence>
<dbReference type="InterPro" id="IPR020841">
    <property type="entry name" value="PKS_Beta-ketoAc_synthase_dom"/>
</dbReference>
<dbReference type="PROSITE" id="PS52019">
    <property type="entry name" value="PKS_MFAS_DH"/>
    <property type="match status" value="2"/>
</dbReference>
<organism evidence="12 13">
    <name type="scientific">Cyclospora cayetanensis</name>
    <dbReference type="NCBI Taxonomy" id="88456"/>
    <lineage>
        <taxon>Eukaryota</taxon>
        <taxon>Sar</taxon>
        <taxon>Alveolata</taxon>
        <taxon>Apicomplexa</taxon>
        <taxon>Conoidasida</taxon>
        <taxon>Coccidia</taxon>
        <taxon>Eucoccidiorida</taxon>
        <taxon>Eimeriorina</taxon>
        <taxon>Eimeriidae</taxon>
        <taxon>Cyclospora</taxon>
    </lineage>
</organism>
<dbReference type="InterPro" id="IPR020807">
    <property type="entry name" value="PKS_DH"/>
</dbReference>
<dbReference type="Pfam" id="PF21089">
    <property type="entry name" value="PKS_DH_N"/>
    <property type="match status" value="2"/>
</dbReference>
<dbReference type="InterPro" id="IPR013154">
    <property type="entry name" value="ADH-like_N"/>
</dbReference>
<dbReference type="SMART" id="SM00822">
    <property type="entry name" value="PKS_KR"/>
    <property type="match status" value="1"/>
</dbReference>
<dbReference type="InterPro" id="IPR016039">
    <property type="entry name" value="Thiolase-like"/>
</dbReference>
<reference evidence="12 13" key="1">
    <citation type="journal article" date="2016" name="BMC Genomics">
        <title>Comparative genomics reveals Cyclospora cayetanensis possesses coccidia-like metabolism and invasion components but unique surface antigens.</title>
        <authorList>
            <person name="Liu S."/>
            <person name="Wang L."/>
            <person name="Zheng H."/>
            <person name="Xu Z."/>
            <person name="Roellig D.M."/>
            <person name="Li N."/>
            <person name="Frace M.A."/>
            <person name="Tang K."/>
            <person name="Arrowood M.J."/>
            <person name="Moss D.M."/>
            <person name="Zhang L."/>
            <person name="Feng Y."/>
            <person name="Xiao L."/>
        </authorList>
    </citation>
    <scope>NUCLEOTIDE SEQUENCE [LARGE SCALE GENOMIC DNA]</scope>
    <source>
        <strain evidence="12 13">CHN_HEN01</strain>
    </source>
</reference>
<dbReference type="InterPro" id="IPR049551">
    <property type="entry name" value="PKS_DH_C"/>
</dbReference>
<dbReference type="Pfam" id="PF00698">
    <property type="entry name" value="Acyl_transf_1"/>
    <property type="match status" value="2"/>
</dbReference>
<accession>A0A1D3D6F2</accession>
<dbReference type="Gene3D" id="3.10.129.110">
    <property type="entry name" value="Polyketide synthase dehydratase"/>
    <property type="match status" value="2"/>
</dbReference>
<evidence type="ECO:0000313" key="12">
    <source>
        <dbReference type="EMBL" id="OEH79035.1"/>
    </source>
</evidence>
<dbReference type="SMART" id="SM00826">
    <property type="entry name" value="PKS_DH"/>
    <property type="match status" value="2"/>
</dbReference>
<dbReference type="SMART" id="SM00829">
    <property type="entry name" value="PKS_ER"/>
    <property type="match status" value="1"/>
</dbReference>
<dbReference type="PROSITE" id="PS00012">
    <property type="entry name" value="PHOSPHOPANTETHEINE"/>
    <property type="match status" value="1"/>
</dbReference>
<dbReference type="GO" id="GO:0016491">
    <property type="term" value="F:oxidoreductase activity"/>
    <property type="evidence" value="ECO:0007669"/>
    <property type="project" value="InterPro"/>
</dbReference>
<feature type="domain" description="PKS/mFAS DH" evidence="11">
    <location>
        <begin position="969"/>
        <end position="1262"/>
    </location>
</feature>
<dbReference type="Proteomes" id="UP000095192">
    <property type="component" value="Unassembled WGS sequence"/>
</dbReference>
<dbReference type="GO" id="GO:0004312">
    <property type="term" value="F:fatty acid synthase activity"/>
    <property type="evidence" value="ECO:0007669"/>
    <property type="project" value="TreeGrafter"/>
</dbReference>
<dbReference type="SMART" id="SM01294">
    <property type="entry name" value="PKS_PP_betabranch"/>
    <property type="match status" value="1"/>
</dbReference>
<dbReference type="VEuPathDB" id="ToxoDB:LOC113146609"/>
<feature type="domain" description="Carrier" evidence="9">
    <location>
        <begin position="84"/>
        <end position="160"/>
    </location>
</feature>
<evidence type="ECO:0000256" key="4">
    <source>
        <dbReference type="ARBA" id="ARBA00022857"/>
    </source>
</evidence>
<dbReference type="Pfam" id="PF14765">
    <property type="entry name" value="PS-DH"/>
    <property type="match status" value="2"/>
</dbReference>
<dbReference type="PROSITE" id="PS50075">
    <property type="entry name" value="CARRIER"/>
    <property type="match status" value="2"/>
</dbReference>
<gene>
    <name evidence="12" type="ORF">cyc_07967</name>
</gene>
<evidence type="ECO:0000256" key="5">
    <source>
        <dbReference type="ARBA" id="ARBA00023268"/>
    </source>
</evidence>
<dbReference type="InterPro" id="IPR006162">
    <property type="entry name" value="Ppantetheine_attach_site"/>
</dbReference>
<feature type="region of interest" description="Disordered" evidence="8">
    <location>
        <begin position="1285"/>
        <end position="1324"/>
    </location>
</feature>
<dbReference type="EMBL" id="JROU02000529">
    <property type="protein sequence ID" value="OEH79035.1"/>
    <property type="molecule type" value="Genomic_DNA"/>
</dbReference>
<dbReference type="Pfam" id="PF08659">
    <property type="entry name" value="KR"/>
    <property type="match status" value="1"/>
</dbReference>
<dbReference type="Pfam" id="PF00109">
    <property type="entry name" value="ketoacyl-synt"/>
    <property type="match status" value="2"/>
</dbReference>
<evidence type="ECO:0000313" key="13">
    <source>
        <dbReference type="Proteomes" id="UP000095192"/>
    </source>
</evidence>
<feature type="domain" description="Ketosynthase family 3 (KS3)" evidence="10">
    <location>
        <begin position="182"/>
        <end position="610"/>
    </location>
</feature>
<dbReference type="InterPro" id="IPR009081">
    <property type="entry name" value="PP-bd_ACP"/>
</dbReference>
<evidence type="ECO:0000256" key="1">
    <source>
        <dbReference type="ARBA" id="ARBA00022450"/>
    </source>
</evidence>
<keyword evidence="2" id="KW-0597">Phosphoprotein</keyword>
<dbReference type="InterPro" id="IPR016035">
    <property type="entry name" value="Acyl_Trfase/lysoPLipase"/>
</dbReference>
<dbReference type="GO" id="GO:0006633">
    <property type="term" value="P:fatty acid biosynthetic process"/>
    <property type="evidence" value="ECO:0007669"/>
    <property type="project" value="InterPro"/>
</dbReference>
<dbReference type="InterPro" id="IPR016036">
    <property type="entry name" value="Malonyl_transacylase_ACP-bd"/>
</dbReference>
<evidence type="ECO:0000259" key="11">
    <source>
        <dbReference type="PROSITE" id="PS52019"/>
    </source>
</evidence>
<feature type="compositionally biased region" description="Polar residues" evidence="8">
    <location>
        <begin position="3314"/>
        <end position="3328"/>
    </location>
</feature>
<evidence type="ECO:0000256" key="7">
    <source>
        <dbReference type="PROSITE-ProRule" id="PRU01363"/>
    </source>
</evidence>
<dbReference type="InterPro" id="IPR036291">
    <property type="entry name" value="NAD(P)-bd_dom_sf"/>
</dbReference>
<feature type="domain" description="Carrier" evidence="9">
    <location>
        <begin position="2122"/>
        <end position="2198"/>
    </location>
</feature>
<dbReference type="Pfam" id="PF08240">
    <property type="entry name" value="ADH_N"/>
    <property type="match status" value="1"/>
</dbReference>
<dbReference type="Gene3D" id="3.40.47.10">
    <property type="match status" value="2"/>
</dbReference>
<dbReference type="CDD" id="cd00833">
    <property type="entry name" value="PKS"/>
    <property type="match status" value="2"/>
</dbReference>
<dbReference type="InterPro" id="IPR013149">
    <property type="entry name" value="ADH-like_C"/>
</dbReference>
<dbReference type="GO" id="GO:0004315">
    <property type="term" value="F:3-oxoacyl-[acyl-carrier-protein] synthase activity"/>
    <property type="evidence" value="ECO:0007669"/>
    <property type="project" value="InterPro"/>
</dbReference>
<dbReference type="InterPro" id="IPR020806">
    <property type="entry name" value="PKS_PP-bd"/>
</dbReference>
<dbReference type="InterPro" id="IPR014030">
    <property type="entry name" value="Ketoacyl_synth_N"/>
</dbReference>
<dbReference type="InterPro" id="IPR036736">
    <property type="entry name" value="ACP-like_sf"/>
</dbReference>
<dbReference type="SMART" id="SM00823">
    <property type="entry name" value="PKS_PP"/>
    <property type="match status" value="2"/>
</dbReference>
<dbReference type="VEuPathDB" id="ToxoDB:cyc_07967"/>
<dbReference type="SMART" id="SM00825">
    <property type="entry name" value="PKS_KS"/>
    <property type="match status" value="2"/>
</dbReference>
<dbReference type="InParanoid" id="A0A1D3D6F2"/>
<dbReference type="Gene3D" id="3.40.50.720">
    <property type="entry name" value="NAD(P)-binding Rossmann-like Domain"/>
    <property type="match status" value="4"/>
</dbReference>
<dbReference type="InterPro" id="IPR057326">
    <property type="entry name" value="KR_dom"/>
</dbReference>
<dbReference type="Pfam" id="PF00107">
    <property type="entry name" value="ADH_zinc_N"/>
    <property type="match status" value="1"/>
</dbReference>
<keyword evidence="6" id="KW-0012">Acyltransferase</keyword>
<dbReference type="PANTHER" id="PTHR43775">
    <property type="entry name" value="FATTY ACID SYNTHASE"/>
    <property type="match status" value="1"/>
</dbReference>
<dbReference type="InterPro" id="IPR014043">
    <property type="entry name" value="Acyl_transferase_dom"/>
</dbReference>
<dbReference type="GO" id="GO:0044550">
    <property type="term" value="P:secondary metabolite biosynthetic process"/>
    <property type="evidence" value="ECO:0007669"/>
    <property type="project" value="UniProtKB-ARBA"/>
</dbReference>
<keyword evidence="3" id="KW-0808">Transferase</keyword>
<evidence type="ECO:0000259" key="9">
    <source>
        <dbReference type="PROSITE" id="PS50075"/>
    </source>
</evidence>
<dbReference type="InterPro" id="IPR050091">
    <property type="entry name" value="PKS_NRPS_Biosynth_Enz"/>
</dbReference>